<dbReference type="KEGG" id="sedi:EBB79_21835"/>
<dbReference type="InterPro" id="IPR013517">
    <property type="entry name" value="FG-GAP"/>
</dbReference>
<dbReference type="RefSeq" id="WP_127751124.1">
    <property type="nucleotide sequence ID" value="NZ_CP033220.1"/>
</dbReference>
<dbReference type="OrthoDB" id="1488578at2"/>
<dbReference type="PANTHER" id="PTHR16026:SF0">
    <property type="entry name" value="CARTILAGE ACIDIC PROTEIN 1"/>
    <property type="match status" value="1"/>
</dbReference>
<evidence type="ECO:0000313" key="4">
    <source>
        <dbReference type="Proteomes" id="UP000283063"/>
    </source>
</evidence>
<keyword evidence="1" id="KW-0732">Signal</keyword>
<dbReference type="InterPro" id="IPR027039">
    <property type="entry name" value="Crtac1"/>
</dbReference>
<dbReference type="PANTHER" id="PTHR16026">
    <property type="entry name" value="CARTILAGE ACIDIC PROTEIN 1"/>
    <property type="match status" value="1"/>
</dbReference>
<evidence type="ECO:0000259" key="2">
    <source>
        <dbReference type="Pfam" id="PF07593"/>
    </source>
</evidence>
<feature type="domain" description="ASPIC/UnbV" evidence="2">
    <location>
        <begin position="504"/>
        <end position="565"/>
    </location>
</feature>
<dbReference type="Pfam" id="PF07593">
    <property type="entry name" value="UnbV_ASPIC"/>
    <property type="match status" value="1"/>
</dbReference>
<accession>A0A3T0N9A7</accession>
<dbReference type="AlphaFoldDB" id="A0A3T0N9A7"/>
<reference evidence="3 4" key="1">
    <citation type="submission" date="2018-10" db="EMBL/GenBank/DDBJ databases">
        <title>Parasedimentitalea marina sp. nov., a psychrophilic bacterium isolated from deep seawater of the New Britain Trench.</title>
        <authorList>
            <person name="Cao J."/>
        </authorList>
    </citation>
    <scope>NUCLEOTIDE SEQUENCE [LARGE SCALE GENOMIC DNA]</scope>
    <source>
        <strain evidence="3 4">W43</strain>
        <plasmid evidence="3 4">pW43A</plasmid>
    </source>
</reference>
<sequence length="581" mass="63580">MASLWEGRSLATGDIDNDGDLDLAVASSEVGLYLYTNDGAGNFSRLPLDLTPLEGAPIFNAVLVDIDNDGWQDLFLASYLRGNYWWRNNAGHFDPEALRRVAGNPQTPLAMALSFADLDRDGFLDLALGNWAAGWYRRIPGEESRNRLLFNPDGQLDGTRFTDLPGLPGETLSLLFTDFDQDGLSDLIVGNDFDIPDYFYRGDGKGGLSMITEPEGLIPHTTTTTMAVKSADLFNTGYPALYLAQIAGRSSGVSERLKMQSLDQYCSTIQDPAAKATCETNMAIKRWYKSGNRFDPSYAGRCQQMSGRYQAECKAMLIKDLAIQRRDPSLCALIPKDQWVPQAYCDLHFKPTRQPLPAEIAVSHRQILRSNVLLEWQGASYGDTATTRGLEVGGWSWDTKVADFDLDGWQDVYIVNGTWVPNEVSPSNLFFKNNGEGGFAEASDAAGLEDFLMTATAAQFDLDGDGDLDLVTHPVNGPLALFRNTAQGSRLVVELEDLTGNRAGIGARITLLNADGSAQMRELQLGGGFMSFDAPRAHFGLAGAQHAAGLQILWPDGVQTQLKGPLSAGQLYRITRHPRPE</sequence>
<dbReference type="InterPro" id="IPR028994">
    <property type="entry name" value="Integrin_alpha_N"/>
</dbReference>
<organism evidence="3 4">
    <name type="scientific">Parasedimentitalea marina</name>
    <dbReference type="NCBI Taxonomy" id="2483033"/>
    <lineage>
        <taxon>Bacteria</taxon>
        <taxon>Pseudomonadati</taxon>
        <taxon>Pseudomonadota</taxon>
        <taxon>Alphaproteobacteria</taxon>
        <taxon>Rhodobacterales</taxon>
        <taxon>Paracoccaceae</taxon>
        <taxon>Parasedimentitalea</taxon>
    </lineage>
</organism>
<dbReference type="Pfam" id="PF01839">
    <property type="entry name" value="FG-GAP"/>
    <property type="match status" value="1"/>
</dbReference>
<keyword evidence="4" id="KW-1185">Reference proteome</keyword>
<keyword evidence="3" id="KW-0614">Plasmid</keyword>
<dbReference type="Proteomes" id="UP000283063">
    <property type="component" value="Plasmid pW43A"/>
</dbReference>
<dbReference type="Pfam" id="PF13517">
    <property type="entry name" value="FG-GAP_3"/>
    <property type="match status" value="2"/>
</dbReference>
<proteinExistence type="predicted"/>
<name>A0A3T0N9A7_9RHOB</name>
<dbReference type="SUPFAM" id="SSF69318">
    <property type="entry name" value="Integrin alpha N-terminal domain"/>
    <property type="match status" value="2"/>
</dbReference>
<evidence type="ECO:0000256" key="1">
    <source>
        <dbReference type="ARBA" id="ARBA00022729"/>
    </source>
</evidence>
<protein>
    <submittedName>
        <fullName evidence="3">CRTAC1 family protein</fullName>
    </submittedName>
</protein>
<dbReference type="InterPro" id="IPR011519">
    <property type="entry name" value="UnbV_ASPIC"/>
</dbReference>
<dbReference type="EMBL" id="CP033220">
    <property type="protein sequence ID" value="AZV80613.1"/>
    <property type="molecule type" value="Genomic_DNA"/>
</dbReference>
<geneLocation type="plasmid" evidence="3 4">
    <name>pW43A</name>
</geneLocation>
<gene>
    <name evidence="3" type="ORF">EBB79_21835</name>
</gene>
<evidence type="ECO:0000313" key="3">
    <source>
        <dbReference type="EMBL" id="AZV80613.1"/>
    </source>
</evidence>
<dbReference type="Gene3D" id="2.130.10.130">
    <property type="entry name" value="Integrin alpha, N-terminal"/>
    <property type="match status" value="1"/>
</dbReference>